<dbReference type="InterPro" id="IPR020090">
    <property type="entry name" value="PTN/MK_C_dom"/>
</dbReference>
<evidence type="ECO:0000256" key="16">
    <source>
        <dbReference type="ARBA" id="ARBA00022840"/>
    </source>
</evidence>
<evidence type="ECO:0000256" key="2">
    <source>
        <dbReference type="ARBA" id="ARBA00004123"/>
    </source>
</evidence>
<feature type="compositionally biased region" description="Basic and acidic residues" evidence="20">
    <location>
        <begin position="589"/>
        <end position="606"/>
    </location>
</feature>
<dbReference type="PROSITE" id="PS50157">
    <property type="entry name" value="ZINC_FINGER_C2H2_2"/>
    <property type="match status" value="9"/>
</dbReference>
<dbReference type="GO" id="GO:0000123">
    <property type="term" value="C:histone acetyltransferase complex"/>
    <property type="evidence" value="ECO:0007669"/>
    <property type="project" value="UniProtKB-ARBA"/>
</dbReference>
<dbReference type="Gene3D" id="1.10.10.60">
    <property type="entry name" value="Homeodomain-like"/>
    <property type="match status" value="1"/>
</dbReference>
<evidence type="ECO:0000256" key="19">
    <source>
        <dbReference type="PROSITE-ProRule" id="PRU00042"/>
    </source>
</evidence>
<keyword evidence="11" id="KW-0547">Nucleotide-binding</keyword>
<dbReference type="InterPro" id="IPR009057">
    <property type="entry name" value="Homeodomain-like_sf"/>
</dbReference>
<keyword evidence="9" id="KW-0732">Signal</keyword>
<evidence type="ECO:0000313" key="24">
    <source>
        <dbReference type="Proteomes" id="UP000479190"/>
    </source>
</evidence>
<keyword evidence="21" id="KW-0812">Transmembrane</keyword>
<dbReference type="Gene3D" id="3.40.50.300">
    <property type="entry name" value="P-loop containing nucleotide triphosphate hydrolases"/>
    <property type="match status" value="1"/>
</dbReference>
<evidence type="ECO:0000256" key="8">
    <source>
        <dbReference type="ARBA" id="ARBA00022723"/>
    </source>
</evidence>
<keyword evidence="8" id="KW-0479">Metal-binding</keyword>
<evidence type="ECO:0000256" key="13">
    <source>
        <dbReference type="ARBA" id="ARBA00022801"/>
    </source>
</evidence>
<proteinExistence type="inferred from homology"/>
<feature type="domain" description="C2H2-type" evidence="22">
    <location>
        <begin position="828"/>
        <end position="855"/>
    </location>
</feature>
<feature type="domain" description="C2H2-type" evidence="22">
    <location>
        <begin position="940"/>
        <end position="960"/>
    </location>
</feature>
<dbReference type="FunFam" id="3.30.160.60:FF:000710">
    <property type="entry name" value="Zinc finger protein 768"/>
    <property type="match status" value="1"/>
</dbReference>
<dbReference type="InterPro" id="IPR013087">
    <property type="entry name" value="Znf_C2H2_type"/>
</dbReference>
<comment type="subcellular location">
    <subcellularLocation>
        <location evidence="2">Nucleus</location>
    </subcellularLocation>
    <subcellularLocation>
        <location evidence="3">Secreted</location>
    </subcellularLocation>
</comment>
<dbReference type="Pfam" id="PF17856">
    <property type="entry name" value="TIP49_C"/>
    <property type="match status" value="1"/>
</dbReference>
<feature type="domain" description="C2H2-type" evidence="22">
    <location>
        <begin position="856"/>
        <end position="883"/>
    </location>
</feature>
<dbReference type="Pfam" id="PF01091">
    <property type="entry name" value="PTN_MK_C"/>
    <property type="match status" value="1"/>
</dbReference>
<dbReference type="FunFam" id="2.30.90.10:FF:000001">
    <property type="entry name" value="Pleiotrophin"/>
    <property type="match status" value="1"/>
</dbReference>
<keyword evidence="15" id="KW-0862">Zinc</keyword>
<evidence type="ECO:0000256" key="12">
    <source>
        <dbReference type="ARBA" id="ARBA00022771"/>
    </source>
</evidence>
<reference evidence="23 24" key="1">
    <citation type="submission" date="2020-02" db="EMBL/GenBank/DDBJ databases">
        <authorList>
            <person name="Ferguson B K."/>
        </authorList>
    </citation>
    <scope>NUCLEOTIDE SEQUENCE [LARGE SCALE GENOMIC DNA]</scope>
</reference>
<evidence type="ECO:0000256" key="20">
    <source>
        <dbReference type="SAM" id="MobiDB-lite"/>
    </source>
</evidence>
<dbReference type="InterPro" id="IPR050888">
    <property type="entry name" value="ZnF_C2H2-type_TF"/>
</dbReference>
<feature type="compositionally biased region" description="Low complexity" evidence="20">
    <location>
        <begin position="538"/>
        <end position="553"/>
    </location>
</feature>
<dbReference type="SUPFAM" id="SSF52540">
    <property type="entry name" value="P-loop containing nucleoside triphosphate hydrolases"/>
    <property type="match status" value="1"/>
</dbReference>
<evidence type="ECO:0000256" key="15">
    <source>
        <dbReference type="ARBA" id="ARBA00022833"/>
    </source>
</evidence>
<dbReference type="Pfam" id="PF00096">
    <property type="entry name" value="zf-C2H2"/>
    <property type="match status" value="4"/>
</dbReference>
<protein>
    <recommendedName>
        <fullName evidence="6">DNA helicase</fullName>
        <ecNumber evidence="6">3.6.4.12</ecNumber>
    </recommendedName>
</protein>
<dbReference type="Pfam" id="PF05225">
    <property type="entry name" value="HTH_psq"/>
    <property type="match status" value="1"/>
</dbReference>
<feature type="region of interest" description="Disordered" evidence="20">
    <location>
        <begin position="538"/>
        <end position="557"/>
    </location>
</feature>
<dbReference type="GO" id="GO:0005576">
    <property type="term" value="C:extracellular region"/>
    <property type="evidence" value="ECO:0007669"/>
    <property type="project" value="UniProtKB-SubCell"/>
</dbReference>
<organism evidence="23 24">
    <name type="scientific">Trichogramma brassicae</name>
    <dbReference type="NCBI Taxonomy" id="86971"/>
    <lineage>
        <taxon>Eukaryota</taxon>
        <taxon>Metazoa</taxon>
        <taxon>Ecdysozoa</taxon>
        <taxon>Arthropoda</taxon>
        <taxon>Hexapoda</taxon>
        <taxon>Insecta</taxon>
        <taxon>Pterygota</taxon>
        <taxon>Neoptera</taxon>
        <taxon>Endopterygota</taxon>
        <taxon>Hymenoptera</taxon>
        <taxon>Apocrita</taxon>
        <taxon>Proctotrupomorpha</taxon>
        <taxon>Chalcidoidea</taxon>
        <taxon>Trichogrammatidae</taxon>
        <taxon>Trichogramma</taxon>
    </lineage>
</organism>
<dbReference type="OrthoDB" id="654211at2759"/>
<dbReference type="GO" id="GO:0005634">
    <property type="term" value="C:nucleus"/>
    <property type="evidence" value="ECO:0007669"/>
    <property type="project" value="UniProtKB-SubCell"/>
</dbReference>
<dbReference type="GO" id="GO:0008270">
    <property type="term" value="F:zinc ion binding"/>
    <property type="evidence" value="ECO:0007669"/>
    <property type="project" value="UniProtKB-KW"/>
</dbReference>
<accession>A0A6H5HUW4</accession>
<feature type="domain" description="C2H2-type" evidence="22">
    <location>
        <begin position="912"/>
        <end position="939"/>
    </location>
</feature>
<dbReference type="GO" id="GO:0008083">
    <property type="term" value="F:growth factor activity"/>
    <property type="evidence" value="ECO:0007669"/>
    <property type="project" value="InterPro"/>
</dbReference>
<feature type="domain" description="C2H2-type" evidence="22">
    <location>
        <begin position="678"/>
        <end position="705"/>
    </location>
</feature>
<dbReference type="SUPFAM" id="SSF46689">
    <property type="entry name" value="Homeodomain-like"/>
    <property type="match status" value="1"/>
</dbReference>
<dbReference type="InterPro" id="IPR007889">
    <property type="entry name" value="HTH_Psq"/>
</dbReference>
<evidence type="ECO:0000256" key="5">
    <source>
        <dbReference type="ARBA" id="ARBA00007519"/>
    </source>
</evidence>
<dbReference type="GO" id="GO:0060828">
    <property type="term" value="P:regulation of canonical Wnt signaling pathway"/>
    <property type="evidence" value="ECO:0007669"/>
    <property type="project" value="UniProtKB-ARBA"/>
</dbReference>
<dbReference type="SMART" id="SM00355">
    <property type="entry name" value="ZnF_C2H2"/>
    <property type="match status" value="10"/>
</dbReference>
<dbReference type="FunFam" id="1.10.8.60:FF:000010">
    <property type="entry name" value="RuvB-like helicase"/>
    <property type="match status" value="1"/>
</dbReference>
<keyword evidence="21" id="KW-0472">Membrane</keyword>
<dbReference type="GO" id="GO:0005524">
    <property type="term" value="F:ATP binding"/>
    <property type="evidence" value="ECO:0007669"/>
    <property type="project" value="UniProtKB-KW"/>
</dbReference>
<comment type="similarity">
    <text evidence="4">Belongs to the pleiotrophin family.</text>
</comment>
<dbReference type="GO" id="GO:0042127">
    <property type="term" value="P:regulation of cell population proliferation"/>
    <property type="evidence" value="ECO:0007669"/>
    <property type="project" value="UniProtKB-ARBA"/>
</dbReference>
<feature type="domain" description="C2H2-type" evidence="22">
    <location>
        <begin position="796"/>
        <end position="823"/>
    </location>
</feature>
<dbReference type="Proteomes" id="UP000479190">
    <property type="component" value="Unassembled WGS sequence"/>
</dbReference>
<evidence type="ECO:0000256" key="6">
    <source>
        <dbReference type="ARBA" id="ARBA00012551"/>
    </source>
</evidence>
<dbReference type="GO" id="GO:0009968">
    <property type="term" value="P:negative regulation of signal transduction"/>
    <property type="evidence" value="ECO:0007669"/>
    <property type="project" value="UniProtKB-ARBA"/>
</dbReference>
<feature type="region of interest" description="Disordered" evidence="20">
    <location>
        <begin position="589"/>
        <end position="627"/>
    </location>
</feature>
<dbReference type="SUPFAM" id="SSF57667">
    <property type="entry name" value="beta-beta-alpha zinc fingers"/>
    <property type="match status" value="5"/>
</dbReference>
<evidence type="ECO:0000256" key="4">
    <source>
        <dbReference type="ARBA" id="ARBA00005403"/>
    </source>
</evidence>
<dbReference type="Gene3D" id="2.30.90.10">
    <property type="entry name" value="Heparin-binding Growth Factor, Midkine, Chain A- C-terminal Domain"/>
    <property type="match status" value="2"/>
</dbReference>
<sequence>MPKLNDWSFYLVPRKWNDIDPEAPRNCQSVSVLRPQLGYSISARRARHNVGASVYIVNHAVRASDNRQQQQSMKLSWSLLALVVVLAVVAVPALGSENENLWEEEDKEILVRTIRGTKDRGANGSPSCRYTKGQWSECDPKSNMRSRSLTLKKGDKTCEQSKTITKKCKKGKACRYEKGNWSSCVNNNMVRVDNLKANSDFSCEKTRRITKKCKPDTNIKKASKGMELSLISNFLHETLRDCIEHKNQIKKKNKIIILTIDVTMIIIQTPTEWNADVATLPLPSRALLRNATPRIAASLVYMSDTNSIIYNFNTKPYENRNNTVTYESLVQKNIEFSTAFIPIDESGLRDLKYTCKGCGGRKIHEKCTKFFFNNEMCKLCIYLTPDNDKIYKDSETQTEHLQMITASSLLVEPQLSDLQKEYFPKVEESLSHSSFHNTMVTKDYTVQTQATDTGGVTMSVEDNSFDCHLNFVDQPHLHNHQNNGELPKEVVVGVEKSDTINDSQELLTVPLIDDMESNNKGVPYFTYEIAKEVVENMENPSNSMDNNSSSLSSSEHEKEETKFVVACKSEESTPFHDFDGGVAAALEKEEEKCSKSGEEKKSKQYDTSKGTDQSAELQSEHQSSGQQQQQPHKCRLCVKEFGRLENFERHVCSGLQNDQVSELENVNTTTTTTSTNSFNCEDCGQKCSTLKNLKRHQLIHGERKYSCTVCKKWFFRADTLKKHAERHGHGLLDNLADENELYQSDEDSDEMKSRKCTIGDENAQGEYKCQHCEKIMATKKGLRRHVAMHKPKPEPAVCEVCSKVCASRARLLLHLRTHKPKDKPAREYLCHICSKVYPSNSSLTYHMRTHSGVKPHVCKTCGSGFTTTTSLANHMRIHTGDRPFVCHVCSAAFAVSSAFKRHLTRHTGEANYLCKTCGKAFKRLSTLKEHTYTHSGEKPYICKTCGAAYSHSGSLFAHQKRCRAASLNGGAQFNNNAPPADNNLPVNTQDENIPKTTLFRDKTKLIDQGKLPSTMYKKRNKVEEEKKSSRLEKAVAACKNGTMSQSAASARYQVPKTTIWRRLQKSKTSKTKKGGTCETNNITFVKKDKLRKEINKIVNKYIDQGIAELVPGVLFIDEVHMLDIETFTYLHRALETAIAPIVIFATNRGQCVIRGTEDIVSPHGIPLDLLDRLLIIKTLPYSKPEIEQIIKLRAVTEGLQLEDDALTELSDLGSKSTLRYVVQLLTPASLTAKINGRTSIKKEDIEEVKTLFLDAKSSAKILSQNKDKFMK</sequence>
<gene>
    <name evidence="23" type="ORF">TBRA_LOCUS1395</name>
</gene>
<evidence type="ECO:0000256" key="11">
    <source>
        <dbReference type="ARBA" id="ARBA00022741"/>
    </source>
</evidence>
<dbReference type="EC" id="3.6.4.12" evidence="6"/>
<comment type="similarity">
    <text evidence="5">Belongs to the RuvB family.</text>
</comment>
<keyword evidence="16" id="KW-0067">ATP-binding</keyword>
<feature type="transmembrane region" description="Helical" evidence="21">
    <location>
        <begin position="75"/>
        <end position="95"/>
    </location>
</feature>
<dbReference type="Pfam" id="PF06068">
    <property type="entry name" value="TIP49"/>
    <property type="match status" value="1"/>
</dbReference>
<dbReference type="EMBL" id="CADCXV010000313">
    <property type="protein sequence ID" value="CAB0029357.1"/>
    <property type="molecule type" value="Genomic_DNA"/>
</dbReference>
<dbReference type="PANTHER" id="PTHR24406">
    <property type="entry name" value="TRANSCRIPTIONAL REPRESSOR CTCFL-RELATED"/>
    <property type="match status" value="1"/>
</dbReference>
<keyword evidence="12 19" id="KW-0863">Zinc-finger</keyword>
<evidence type="ECO:0000313" key="23">
    <source>
        <dbReference type="EMBL" id="CAB0029357.1"/>
    </source>
</evidence>
<evidence type="ECO:0000256" key="9">
    <source>
        <dbReference type="ARBA" id="ARBA00022729"/>
    </source>
</evidence>
<dbReference type="GO" id="GO:0003712">
    <property type="term" value="F:transcription coregulator activity"/>
    <property type="evidence" value="ECO:0007669"/>
    <property type="project" value="UniProtKB-ARBA"/>
</dbReference>
<feature type="domain" description="C2H2-type" evidence="22">
    <location>
        <begin position="705"/>
        <end position="727"/>
    </location>
</feature>
<evidence type="ECO:0000256" key="1">
    <source>
        <dbReference type="ARBA" id="ARBA00003373"/>
    </source>
</evidence>
<comment type="function">
    <text evidence="1">Proposed core component of the chromatin remodeling INO80 complex which is involved in transcriptional regulation, DNA replication and probably DNA repair.</text>
</comment>
<keyword evidence="17" id="KW-1015">Disulfide bond</keyword>
<evidence type="ECO:0000256" key="7">
    <source>
        <dbReference type="ARBA" id="ARBA00022525"/>
    </source>
</evidence>
<evidence type="ECO:0000259" key="22">
    <source>
        <dbReference type="PROSITE" id="PS50157"/>
    </source>
</evidence>
<evidence type="ECO:0000256" key="17">
    <source>
        <dbReference type="ARBA" id="ARBA00023157"/>
    </source>
</evidence>
<dbReference type="FunFam" id="3.30.160.60:FF:000744">
    <property type="entry name" value="zinc finger E-box-binding homeobox 1"/>
    <property type="match status" value="1"/>
</dbReference>
<dbReference type="GO" id="GO:0003678">
    <property type="term" value="F:DNA helicase activity"/>
    <property type="evidence" value="ECO:0007669"/>
    <property type="project" value="UniProtKB-EC"/>
</dbReference>
<keyword evidence="24" id="KW-1185">Reference proteome</keyword>
<dbReference type="GO" id="GO:0140861">
    <property type="term" value="P:DNA repair-dependent chromatin remodeling"/>
    <property type="evidence" value="ECO:0007669"/>
    <property type="project" value="UniProtKB-ARBA"/>
</dbReference>
<keyword evidence="14" id="KW-0347">Helicase</keyword>
<dbReference type="GO" id="GO:0045893">
    <property type="term" value="P:positive regulation of DNA-templated transcription"/>
    <property type="evidence" value="ECO:0007669"/>
    <property type="project" value="UniProtKB-ARBA"/>
</dbReference>
<evidence type="ECO:0000256" key="18">
    <source>
        <dbReference type="ARBA" id="ARBA00023242"/>
    </source>
</evidence>
<dbReference type="FunFam" id="3.30.160.60:FF:002343">
    <property type="entry name" value="Zinc finger protein 33A"/>
    <property type="match status" value="1"/>
</dbReference>
<evidence type="ECO:0000256" key="3">
    <source>
        <dbReference type="ARBA" id="ARBA00004613"/>
    </source>
</evidence>
<evidence type="ECO:0000256" key="21">
    <source>
        <dbReference type="SAM" id="Phobius"/>
    </source>
</evidence>
<keyword evidence="13" id="KW-0378">Hydrolase</keyword>
<dbReference type="InterPro" id="IPR036236">
    <property type="entry name" value="Znf_C2H2_sf"/>
</dbReference>
<dbReference type="GO" id="GO:0016787">
    <property type="term" value="F:hydrolase activity"/>
    <property type="evidence" value="ECO:0007669"/>
    <property type="project" value="UniProtKB-KW"/>
</dbReference>
<dbReference type="InterPro" id="IPR027417">
    <property type="entry name" value="P-loop_NTPase"/>
</dbReference>
<evidence type="ECO:0000256" key="10">
    <source>
        <dbReference type="ARBA" id="ARBA00022737"/>
    </source>
</evidence>
<keyword evidence="10" id="KW-0677">Repeat</keyword>
<dbReference type="GO" id="GO:0003677">
    <property type="term" value="F:DNA binding"/>
    <property type="evidence" value="ECO:0007669"/>
    <property type="project" value="InterPro"/>
</dbReference>
<dbReference type="AlphaFoldDB" id="A0A6H5HUW4"/>
<feature type="domain" description="C2H2-type" evidence="22">
    <location>
        <begin position="767"/>
        <end position="794"/>
    </location>
</feature>
<feature type="domain" description="C2H2-type" evidence="22">
    <location>
        <begin position="884"/>
        <end position="911"/>
    </location>
</feature>
<dbReference type="InterPro" id="IPR041048">
    <property type="entry name" value="RuvB-like_C"/>
</dbReference>
<name>A0A6H5HUW4_9HYME</name>
<dbReference type="InterPro" id="IPR010339">
    <property type="entry name" value="TIP49_P-loop"/>
</dbReference>
<keyword evidence="21" id="KW-1133">Transmembrane helix</keyword>
<dbReference type="PROSITE" id="PS00028">
    <property type="entry name" value="ZINC_FINGER_C2H2_1"/>
    <property type="match status" value="7"/>
</dbReference>
<dbReference type="Gene3D" id="1.10.8.60">
    <property type="match status" value="1"/>
</dbReference>
<dbReference type="InterPro" id="IPR038130">
    <property type="entry name" value="PTN/MK_C_dom_sf"/>
</dbReference>
<feature type="compositionally biased region" description="Polar residues" evidence="20">
    <location>
        <begin position="607"/>
        <end position="617"/>
    </location>
</feature>
<keyword evidence="7" id="KW-0964">Secreted</keyword>
<keyword evidence="18" id="KW-0539">Nucleus</keyword>
<evidence type="ECO:0000256" key="14">
    <source>
        <dbReference type="ARBA" id="ARBA00022806"/>
    </source>
</evidence>
<dbReference type="Gene3D" id="3.30.160.60">
    <property type="entry name" value="Classic Zinc Finger"/>
    <property type="match status" value="7"/>
</dbReference>